<keyword evidence="12" id="KW-1185">Reference proteome</keyword>
<feature type="active site" description="Acyl-ester intermediate" evidence="7">
    <location>
        <position position="124"/>
    </location>
</feature>
<reference evidence="11 12" key="1">
    <citation type="submission" date="2016-04" db="EMBL/GenBank/DDBJ databases">
        <title>Complete genome sequence of natural rubber-degrading, novel Gram-negative bacterium, Rhizobacter gummiphilus strain NS21.</title>
        <authorList>
            <person name="Tabata M."/>
            <person name="Kasai D."/>
            <person name="Fukuda M."/>
        </authorList>
    </citation>
    <scope>NUCLEOTIDE SEQUENCE [LARGE SCALE GENOMIC DNA]</scope>
    <source>
        <strain evidence="11 12">NS21</strain>
    </source>
</reference>
<dbReference type="InterPro" id="IPR001967">
    <property type="entry name" value="Peptidase_S11_N"/>
</dbReference>
<dbReference type="GO" id="GO:0009002">
    <property type="term" value="F:serine-type D-Ala-D-Ala carboxypeptidase activity"/>
    <property type="evidence" value="ECO:0007669"/>
    <property type="project" value="InterPro"/>
</dbReference>
<dbReference type="GO" id="GO:0006508">
    <property type="term" value="P:proteolysis"/>
    <property type="evidence" value="ECO:0007669"/>
    <property type="project" value="InterPro"/>
</dbReference>
<evidence type="ECO:0000259" key="10">
    <source>
        <dbReference type="Pfam" id="PF00768"/>
    </source>
</evidence>
<evidence type="ECO:0000256" key="5">
    <source>
        <dbReference type="ARBA" id="ARBA00022984"/>
    </source>
</evidence>
<accession>A0A1W6L874</accession>
<evidence type="ECO:0000256" key="7">
    <source>
        <dbReference type="PIRSR" id="PIRSR618044-1"/>
    </source>
</evidence>
<dbReference type="Pfam" id="PF00768">
    <property type="entry name" value="Peptidase_S11"/>
    <property type="match status" value="1"/>
</dbReference>
<keyword evidence="2" id="KW-0732">Signal</keyword>
<evidence type="ECO:0000256" key="2">
    <source>
        <dbReference type="ARBA" id="ARBA00022729"/>
    </source>
</evidence>
<keyword evidence="6" id="KW-0961">Cell wall biogenesis/degradation</keyword>
<evidence type="ECO:0000256" key="4">
    <source>
        <dbReference type="ARBA" id="ARBA00022960"/>
    </source>
</evidence>
<evidence type="ECO:0000313" key="12">
    <source>
        <dbReference type="Proteomes" id="UP000193427"/>
    </source>
</evidence>
<dbReference type="RefSeq" id="WP_085750619.1">
    <property type="nucleotide sequence ID" value="NZ_BSPR01000023.1"/>
</dbReference>
<name>A0A1W6L874_9BURK</name>
<dbReference type="KEGG" id="rgu:A4W93_10790"/>
<dbReference type="GO" id="GO:0009252">
    <property type="term" value="P:peptidoglycan biosynthetic process"/>
    <property type="evidence" value="ECO:0007669"/>
    <property type="project" value="UniProtKB-KW"/>
</dbReference>
<keyword evidence="4" id="KW-0133">Cell shape</keyword>
<evidence type="ECO:0000256" key="3">
    <source>
        <dbReference type="ARBA" id="ARBA00022801"/>
    </source>
</evidence>
<dbReference type="STRING" id="946333.A4W93_10790"/>
<dbReference type="AlphaFoldDB" id="A0A1W6L874"/>
<dbReference type="PANTHER" id="PTHR21581:SF26">
    <property type="entry name" value="D-ALANYL-D-ALANINE ENDOPEPTIDASE"/>
    <property type="match status" value="1"/>
</dbReference>
<dbReference type="NCBIfam" id="NF008668">
    <property type="entry name" value="PRK11669.1"/>
    <property type="match status" value="1"/>
</dbReference>
<dbReference type="GO" id="GO:0008360">
    <property type="term" value="P:regulation of cell shape"/>
    <property type="evidence" value="ECO:0007669"/>
    <property type="project" value="UniProtKB-KW"/>
</dbReference>
<feature type="binding site" evidence="8">
    <location>
        <position position="286"/>
    </location>
    <ligand>
        <name>substrate</name>
    </ligand>
</feature>
<keyword evidence="5" id="KW-0573">Peptidoglycan synthesis</keyword>
<protein>
    <submittedName>
        <fullName evidence="11">Peptidase S11</fullName>
    </submittedName>
</protein>
<dbReference type="PRINTS" id="PR00725">
    <property type="entry name" value="DADACBPTASE1"/>
</dbReference>
<dbReference type="Proteomes" id="UP000193427">
    <property type="component" value="Chromosome"/>
</dbReference>
<keyword evidence="3" id="KW-0378">Hydrolase</keyword>
<feature type="active site" description="Proton acceptor" evidence="7">
    <location>
        <position position="127"/>
    </location>
</feature>
<evidence type="ECO:0000256" key="8">
    <source>
        <dbReference type="PIRSR" id="PIRSR618044-2"/>
    </source>
</evidence>
<dbReference type="OrthoDB" id="5688590at2"/>
<evidence type="ECO:0000256" key="1">
    <source>
        <dbReference type="ARBA" id="ARBA00007164"/>
    </source>
</evidence>
<dbReference type="GO" id="GO:0071555">
    <property type="term" value="P:cell wall organization"/>
    <property type="evidence" value="ECO:0007669"/>
    <property type="project" value="UniProtKB-KW"/>
</dbReference>
<evidence type="ECO:0000256" key="9">
    <source>
        <dbReference type="RuleBase" id="RU004016"/>
    </source>
</evidence>
<evidence type="ECO:0000313" key="11">
    <source>
        <dbReference type="EMBL" id="ARN20348.1"/>
    </source>
</evidence>
<proteinExistence type="inferred from homology"/>
<feature type="domain" description="Peptidase S11 D-alanyl-D-alanine carboxypeptidase A N-terminal" evidence="10">
    <location>
        <begin position="91"/>
        <end position="315"/>
    </location>
</feature>
<sequence>MVLVVTVSVPLAAGAAAAKSHPVKKKPAVSAKAAPSAKGRAVVARTGASKRSVAVLRKGRQVAVRSRAAVVHAEPARASFGQLSGLHGTTDPLDLKSSVALVLDQDTNEVLFSKNSQAVLPIASITKLMTAVVVTEAHLPLDEILTVSQDDVDTEKGSRSRLAVGTSLTREEMLHLALMSSENRAAHALGRYYPGGLPAFVSAMNHKAAELGMSDTRYVEPTGLSSRNQSSARDLATLVKHAHGHQIIRDLSTSLEYQVAVGQRQLQYHNTNGLVKNPEWEIGLQKTGYISEAGRCLVMQAKLAGRQVIMVFLDSAGRYSRIGDAERVRKWINETLPVAHPVTAAPHVPVLPTVTLTAPKVTS</sequence>
<dbReference type="InterPro" id="IPR012338">
    <property type="entry name" value="Beta-lactam/transpept-like"/>
</dbReference>
<dbReference type="Gene3D" id="3.40.710.10">
    <property type="entry name" value="DD-peptidase/beta-lactamase superfamily"/>
    <property type="match status" value="1"/>
</dbReference>
<organism evidence="11 12">
    <name type="scientific">Piscinibacter gummiphilus</name>
    <dbReference type="NCBI Taxonomy" id="946333"/>
    <lineage>
        <taxon>Bacteria</taxon>
        <taxon>Pseudomonadati</taxon>
        <taxon>Pseudomonadota</taxon>
        <taxon>Betaproteobacteria</taxon>
        <taxon>Burkholderiales</taxon>
        <taxon>Sphaerotilaceae</taxon>
        <taxon>Piscinibacter</taxon>
    </lineage>
</organism>
<feature type="active site" evidence="7">
    <location>
        <position position="181"/>
    </location>
</feature>
<gene>
    <name evidence="11" type="ORF">A4W93_10790</name>
</gene>
<evidence type="ECO:0000256" key="6">
    <source>
        <dbReference type="ARBA" id="ARBA00023316"/>
    </source>
</evidence>
<dbReference type="SUPFAM" id="SSF56601">
    <property type="entry name" value="beta-lactamase/transpeptidase-like"/>
    <property type="match status" value="1"/>
</dbReference>
<dbReference type="InterPro" id="IPR018044">
    <property type="entry name" value="Peptidase_S11"/>
</dbReference>
<comment type="similarity">
    <text evidence="1 9">Belongs to the peptidase S11 family.</text>
</comment>
<dbReference type="EMBL" id="CP015118">
    <property type="protein sequence ID" value="ARN20348.1"/>
    <property type="molecule type" value="Genomic_DNA"/>
</dbReference>
<dbReference type="PANTHER" id="PTHR21581">
    <property type="entry name" value="D-ALANYL-D-ALANINE CARBOXYPEPTIDASE"/>
    <property type="match status" value="1"/>
</dbReference>